<dbReference type="Pfam" id="PF00497">
    <property type="entry name" value="SBP_bac_3"/>
    <property type="match status" value="1"/>
</dbReference>
<evidence type="ECO:0000259" key="7">
    <source>
        <dbReference type="SMART" id="SM00079"/>
    </source>
</evidence>
<dbReference type="SUPFAM" id="SSF53850">
    <property type="entry name" value="Periplasmic binding protein-like II"/>
    <property type="match status" value="1"/>
</dbReference>
<organism evidence="8 9">
    <name type="scientific">Anaerolinea thermolimosa</name>
    <dbReference type="NCBI Taxonomy" id="229919"/>
    <lineage>
        <taxon>Bacteria</taxon>
        <taxon>Bacillati</taxon>
        <taxon>Chloroflexota</taxon>
        <taxon>Anaerolineae</taxon>
        <taxon>Anaerolineales</taxon>
        <taxon>Anaerolineaceae</taxon>
        <taxon>Anaerolinea</taxon>
    </lineage>
</organism>
<dbReference type="PANTHER" id="PTHR35936:SF17">
    <property type="entry name" value="ARGININE-BINDING EXTRACELLULAR PROTEIN ARTP"/>
    <property type="match status" value="1"/>
</dbReference>
<dbReference type="STRING" id="229919.GCA_001050195_00312"/>
<dbReference type="Gene3D" id="3.40.190.10">
    <property type="entry name" value="Periplasmic binding protein-like II"/>
    <property type="match status" value="2"/>
</dbReference>
<keyword evidence="3 5" id="KW-0732">Signal</keyword>
<dbReference type="Proteomes" id="UP000264141">
    <property type="component" value="Unassembled WGS sequence"/>
</dbReference>
<evidence type="ECO:0000313" key="8">
    <source>
        <dbReference type="EMBL" id="HCE18443.1"/>
    </source>
</evidence>
<comment type="similarity">
    <text evidence="2 4">Belongs to the bacterial solute-binding protein 3 family.</text>
</comment>
<proteinExistence type="inferred from homology"/>
<name>A0A3D1JIW1_9CHLR</name>
<evidence type="ECO:0000256" key="5">
    <source>
        <dbReference type="SAM" id="SignalP"/>
    </source>
</evidence>
<reference evidence="8 9" key="1">
    <citation type="journal article" date="2018" name="Nat. Biotechnol.">
        <title>A standardized bacterial taxonomy based on genome phylogeny substantially revises the tree of life.</title>
        <authorList>
            <person name="Parks D.H."/>
            <person name="Chuvochina M."/>
            <person name="Waite D.W."/>
            <person name="Rinke C."/>
            <person name="Skarshewski A."/>
            <person name="Chaumeil P.A."/>
            <person name="Hugenholtz P."/>
        </authorList>
    </citation>
    <scope>NUCLEOTIDE SEQUENCE [LARGE SCALE GENOMIC DNA]</scope>
    <source>
        <strain evidence="8">UBA8781</strain>
    </source>
</reference>
<evidence type="ECO:0000259" key="6">
    <source>
        <dbReference type="SMART" id="SM00062"/>
    </source>
</evidence>
<evidence type="ECO:0000256" key="3">
    <source>
        <dbReference type="ARBA" id="ARBA00022729"/>
    </source>
</evidence>
<evidence type="ECO:0000256" key="1">
    <source>
        <dbReference type="ARBA" id="ARBA00004196"/>
    </source>
</evidence>
<comment type="caution">
    <text evidence="8">The sequence shown here is derived from an EMBL/GenBank/DDBJ whole genome shotgun (WGS) entry which is preliminary data.</text>
</comment>
<dbReference type="GO" id="GO:0016020">
    <property type="term" value="C:membrane"/>
    <property type="evidence" value="ECO:0007669"/>
    <property type="project" value="InterPro"/>
</dbReference>
<evidence type="ECO:0000313" key="9">
    <source>
        <dbReference type="Proteomes" id="UP000264141"/>
    </source>
</evidence>
<feature type="domain" description="Solute-binding protein family 3/N-terminal" evidence="6">
    <location>
        <begin position="33"/>
        <end position="254"/>
    </location>
</feature>
<feature type="signal peptide" evidence="5">
    <location>
        <begin position="1"/>
        <end position="25"/>
    </location>
</feature>
<dbReference type="PROSITE" id="PS01039">
    <property type="entry name" value="SBP_BACTERIAL_3"/>
    <property type="match status" value="1"/>
</dbReference>
<comment type="subcellular location">
    <subcellularLocation>
        <location evidence="1">Cell envelope</location>
    </subcellularLocation>
</comment>
<feature type="domain" description="Ionotropic glutamate receptor C-terminal" evidence="7">
    <location>
        <begin position="33"/>
        <end position="253"/>
    </location>
</feature>
<dbReference type="InterPro" id="IPR018313">
    <property type="entry name" value="SBP_3_CS"/>
</dbReference>
<dbReference type="SMART" id="SM00062">
    <property type="entry name" value="PBPb"/>
    <property type="match status" value="1"/>
</dbReference>
<dbReference type="PANTHER" id="PTHR35936">
    <property type="entry name" value="MEMBRANE-BOUND LYTIC MUREIN TRANSGLYCOSYLASE F"/>
    <property type="match status" value="1"/>
</dbReference>
<gene>
    <name evidence="8" type="ORF">DEQ80_11335</name>
</gene>
<dbReference type="GO" id="GO:0030313">
    <property type="term" value="C:cell envelope"/>
    <property type="evidence" value="ECO:0007669"/>
    <property type="project" value="UniProtKB-SubCell"/>
</dbReference>
<dbReference type="SMART" id="SM00079">
    <property type="entry name" value="PBPe"/>
    <property type="match status" value="1"/>
</dbReference>
<evidence type="ECO:0000256" key="4">
    <source>
        <dbReference type="RuleBase" id="RU003744"/>
    </source>
</evidence>
<dbReference type="GO" id="GO:0015276">
    <property type="term" value="F:ligand-gated monoatomic ion channel activity"/>
    <property type="evidence" value="ECO:0007669"/>
    <property type="project" value="InterPro"/>
</dbReference>
<accession>A0A3D1JIW1</accession>
<sequence>MKRVTWIFVSVLVFTALVLGACAPAASSGGAKKIRVATDATFPPFEMVDEQTKQLTGFDVELMNALAKKAGFEVEWTNVGFDSMLAGISECQYDAAIAAITITEDRKATMDFSDPYINAGQIVTVRKETTDIKSKDDLSGKKIGAQIGTTGAIEAGKIAGAEVKTYDAYDQAFLDLANGQIDAVIADYPTTLAFLATNPDKLMTVGEVFTDENYGIAVCKKKSSEFMGPINEALKALKDDGTVKKLEEKWLAGQ</sequence>
<evidence type="ECO:0000256" key="2">
    <source>
        <dbReference type="ARBA" id="ARBA00010333"/>
    </source>
</evidence>
<dbReference type="AlphaFoldDB" id="A0A3D1JIW1"/>
<dbReference type="PROSITE" id="PS51257">
    <property type="entry name" value="PROKAR_LIPOPROTEIN"/>
    <property type="match status" value="1"/>
</dbReference>
<dbReference type="OrthoDB" id="9774451at2"/>
<protein>
    <submittedName>
        <fullName evidence="8">Basic amino acid ABC transporter substrate-binding protein</fullName>
    </submittedName>
</protein>
<dbReference type="EMBL" id="DPBP01000042">
    <property type="protein sequence ID" value="HCE18443.1"/>
    <property type="molecule type" value="Genomic_DNA"/>
</dbReference>
<dbReference type="InterPro" id="IPR001320">
    <property type="entry name" value="Iontro_rcpt_C"/>
</dbReference>
<dbReference type="CDD" id="cd13624">
    <property type="entry name" value="PBP2_Arg_Lys_His"/>
    <property type="match status" value="1"/>
</dbReference>
<dbReference type="InterPro" id="IPR001638">
    <property type="entry name" value="Solute-binding_3/MltF_N"/>
</dbReference>
<dbReference type="RefSeq" id="WP_062189082.1">
    <property type="nucleotide sequence ID" value="NZ_DF967965.1"/>
</dbReference>
<feature type="chain" id="PRO_5017717470" evidence="5">
    <location>
        <begin position="26"/>
        <end position="254"/>
    </location>
</feature>